<organism evidence="4">
    <name type="scientific">marine metagenome</name>
    <dbReference type="NCBI Taxonomy" id="408172"/>
    <lineage>
        <taxon>unclassified sequences</taxon>
        <taxon>metagenomes</taxon>
        <taxon>ecological metagenomes</taxon>
    </lineage>
</organism>
<evidence type="ECO:0000256" key="2">
    <source>
        <dbReference type="ARBA" id="ARBA00022801"/>
    </source>
</evidence>
<dbReference type="InterPro" id="IPR050300">
    <property type="entry name" value="GDXG_lipolytic_enzyme"/>
</dbReference>
<accession>A0A381PZH0</accession>
<feature type="domain" description="Alpha/beta hydrolase fold-3" evidence="3">
    <location>
        <begin position="80"/>
        <end position="281"/>
    </location>
</feature>
<evidence type="ECO:0000313" key="4">
    <source>
        <dbReference type="EMBL" id="SUZ72446.1"/>
    </source>
</evidence>
<dbReference type="PROSITE" id="PS01174">
    <property type="entry name" value="LIPASE_GDXG_SER"/>
    <property type="match status" value="1"/>
</dbReference>
<dbReference type="PROSITE" id="PS01173">
    <property type="entry name" value="LIPASE_GDXG_HIS"/>
    <property type="match status" value="1"/>
</dbReference>
<evidence type="ECO:0000259" key="3">
    <source>
        <dbReference type="Pfam" id="PF07859"/>
    </source>
</evidence>
<reference evidence="4" key="1">
    <citation type="submission" date="2018-05" db="EMBL/GenBank/DDBJ databases">
        <authorList>
            <person name="Lanie J.A."/>
            <person name="Ng W.-L."/>
            <person name="Kazmierczak K.M."/>
            <person name="Andrzejewski T.M."/>
            <person name="Davidsen T.M."/>
            <person name="Wayne K.J."/>
            <person name="Tettelin H."/>
            <person name="Glass J.I."/>
            <person name="Rusch D."/>
            <person name="Podicherti R."/>
            <person name="Tsui H.-C.T."/>
            <person name="Winkler M.E."/>
        </authorList>
    </citation>
    <scope>NUCLEOTIDE SEQUENCE</scope>
</reference>
<evidence type="ECO:0000256" key="1">
    <source>
        <dbReference type="ARBA" id="ARBA00010515"/>
    </source>
</evidence>
<dbReference type="InterPro" id="IPR029058">
    <property type="entry name" value="AB_hydrolase_fold"/>
</dbReference>
<dbReference type="Pfam" id="PF07859">
    <property type="entry name" value="Abhydrolase_3"/>
    <property type="match status" value="1"/>
</dbReference>
<dbReference type="InterPro" id="IPR033140">
    <property type="entry name" value="Lipase_GDXG_put_SER_AS"/>
</dbReference>
<dbReference type="PANTHER" id="PTHR48081">
    <property type="entry name" value="AB HYDROLASE SUPERFAMILY PROTEIN C4A8.06C"/>
    <property type="match status" value="1"/>
</dbReference>
<proteinExistence type="inferred from homology"/>
<dbReference type="PANTHER" id="PTHR48081:SF30">
    <property type="entry name" value="ACETYL-HYDROLASE LIPR-RELATED"/>
    <property type="match status" value="1"/>
</dbReference>
<dbReference type="GO" id="GO:0004806">
    <property type="term" value="F:triacylglycerol lipase activity"/>
    <property type="evidence" value="ECO:0007669"/>
    <property type="project" value="TreeGrafter"/>
</dbReference>
<protein>
    <recommendedName>
        <fullName evidence="3">Alpha/beta hydrolase fold-3 domain-containing protein</fullName>
    </recommendedName>
</protein>
<dbReference type="InterPro" id="IPR013094">
    <property type="entry name" value="AB_hydrolase_3"/>
</dbReference>
<name>A0A381PZH0_9ZZZZ</name>
<sequence length="307" mass="32990">MRKAQAERCAVASPEFHRIRDIIASRLVHSDRPVNVEKFRANTDSTGRALPDSVVGDMVDASGVPAEMQTPDEASDDNLILYFHGGGYVGGSIASHRNLTGHLALHSGYRVLSVEYRLAPEHPHPAAVEDAVASYSWALAQGYKPENIAIAGDSAGGGLTAACLISLRDQQLPGPAAAMMISPWLDMGLTGESMVTNEGHDSSISSIGMPRMRELFLGNAPIDDPLASPLNANLEGLPPLLIQVGDEEVLMSDSLRFAEKATDAGVEVELRVWPEMFHVWHACVGLFQEAADAIDEMVEFLGPRTQV</sequence>
<dbReference type="Gene3D" id="3.40.50.1820">
    <property type="entry name" value="alpha/beta hydrolase"/>
    <property type="match status" value="1"/>
</dbReference>
<dbReference type="InterPro" id="IPR002168">
    <property type="entry name" value="Lipase_GDXG_HIS_AS"/>
</dbReference>
<dbReference type="EMBL" id="UINC01001150">
    <property type="protein sequence ID" value="SUZ72446.1"/>
    <property type="molecule type" value="Genomic_DNA"/>
</dbReference>
<dbReference type="SUPFAM" id="SSF53474">
    <property type="entry name" value="alpha/beta-Hydrolases"/>
    <property type="match status" value="1"/>
</dbReference>
<keyword evidence="2" id="KW-0378">Hydrolase</keyword>
<comment type="similarity">
    <text evidence="1">Belongs to the 'GDXG' lipolytic enzyme family.</text>
</comment>
<gene>
    <name evidence="4" type="ORF">METZ01_LOCUS25300</name>
</gene>
<dbReference type="AlphaFoldDB" id="A0A381PZH0"/>